<sequence>MRKLTVHFIEKDKKSKEAIQILKIGGVNNTGQRWAISTKEAIEGIRSGQWELFILANNNEIPVRIRQEENQPPVLIAQGDGYLHNLLEDLPEINSEEII</sequence>
<dbReference type="AlphaFoldDB" id="A0A1I6XCZ7"/>
<dbReference type="RefSeq" id="WP_091691039.1">
    <property type="nucleotide sequence ID" value="NZ_FPBF01000001.1"/>
</dbReference>
<reference evidence="2" key="1">
    <citation type="submission" date="2016-10" db="EMBL/GenBank/DDBJ databases">
        <authorList>
            <person name="Varghese N."/>
            <person name="Submissions S."/>
        </authorList>
    </citation>
    <scope>NUCLEOTIDE SEQUENCE [LARGE SCALE GENOMIC DNA]</scope>
    <source>
        <strain evidence="2">DSM 23445</strain>
    </source>
</reference>
<proteinExistence type="predicted"/>
<dbReference type="OrthoDB" id="826539at2"/>
<evidence type="ECO:0000313" key="2">
    <source>
        <dbReference type="Proteomes" id="UP000199673"/>
    </source>
</evidence>
<keyword evidence="2" id="KW-1185">Reference proteome</keyword>
<dbReference type="Pfam" id="PF13031">
    <property type="entry name" value="DUF3892"/>
    <property type="match status" value="1"/>
</dbReference>
<accession>A0A1I6XCZ7</accession>
<protein>
    <recommendedName>
        <fullName evidence="3">DUF3892 domain-containing protein</fullName>
    </recommendedName>
</protein>
<gene>
    <name evidence="1" type="ORF">SAMN04489724_0408</name>
</gene>
<organism evidence="1 2">
    <name type="scientific">Algoriphagus locisalis</name>
    <dbReference type="NCBI Taxonomy" id="305507"/>
    <lineage>
        <taxon>Bacteria</taxon>
        <taxon>Pseudomonadati</taxon>
        <taxon>Bacteroidota</taxon>
        <taxon>Cytophagia</taxon>
        <taxon>Cytophagales</taxon>
        <taxon>Cyclobacteriaceae</taxon>
        <taxon>Algoriphagus</taxon>
    </lineage>
</organism>
<name>A0A1I6XCZ7_9BACT</name>
<evidence type="ECO:0008006" key="3">
    <source>
        <dbReference type="Google" id="ProtNLM"/>
    </source>
</evidence>
<evidence type="ECO:0000313" key="1">
    <source>
        <dbReference type="EMBL" id="SFT36170.1"/>
    </source>
</evidence>
<dbReference type="Proteomes" id="UP000199673">
    <property type="component" value="Unassembled WGS sequence"/>
</dbReference>
<dbReference type="InterPro" id="IPR024997">
    <property type="entry name" value="DUF3892"/>
</dbReference>
<dbReference type="EMBL" id="FPBF01000001">
    <property type="protein sequence ID" value="SFT36170.1"/>
    <property type="molecule type" value="Genomic_DNA"/>
</dbReference>